<keyword evidence="11" id="KW-1185">Reference proteome</keyword>
<comment type="function">
    <text evidence="7">Carrier of the growing fatty acid chain in fatty acid biosynthesis.</text>
</comment>
<evidence type="ECO:0000256" key="7">
    <source>
        <dbReference type="HAMAP-Rule" id="MF_01217"/>
    </source>
</evidence>
<dbReference type="PROSITE" id="PS50883">
    <property type="entry name" value="EAL"/>
    <property type="match status" value="1"/>
</dbReference>
<dbReference type="PANTHER" id="PTHR20863:SF76">
    <property type="entry name" value="CARRIER DOMAIN-CONTAINING PROTEIN"/>
    <property type="match status" value="1"/>
</dbReference>
<dbReference type="InterPro" id="IPR003231">
    <property type="entry name" value="ACP"/>
</dbReference>
<evidence type="ECO:0000256" key="3">
    <source>
        <dbReference type="ARBA" id="ARBA00022553"/>
    </source>
</evidence>
<dbReference type="GO" id="GO:0016020">
    <property type="term" value="C:membrane"/>
    <property type="evidence" value="ECO:0007669"/>
    <property type="project" value="GOC"/>
</dbReference>
<feature type="domain" description="EAL" evidence="9">
    <location>
        <begin position="1"/>
        <end position="88"/>
    </location>
</feature>
<dbReference type="GO" id="GO:0009245">
    <property type="term" value="P:lipid A biosynthetic process"/>
    <property type="evidence" value="ECO:0007669"/>
    <property type="project" value="TreeGrafter"/>
</dbReference>
<dbReference type="SUPFAM" id="SSF47336">
    <property type="entry name" value="ACP-like"/>
    <property type="match status" value="1"/>
</dbReference>
<dbReference type="GO" id="GO:0000035">
    <property type="term" value="F:acyl binding"/>
    <property type="evidence" value="ECO:0007669"/>
    <property type="project" value="TreeGrafter"/>
</dbReference>
<comment type="pathway">
    <text evidence="7">Lipid metabolism; fatty acid biosynthesis.</text>
</comment>
<keyword evidence="7" id="KW-0963">Cytoplasm</keyword>
<dbReference type="RefSeq" id="WP_018386616.1">
    <property type="nucleotide sequence ID" value="NZ_LLZU01000039.1"/>
</dbReference>
<dbReference type="Gene3D" id="1.10.1200.10">
    <property type="entry name" value="ACP-like"/>
    <property type="match status" value="1"/>
</dbReference>
<evidence type="ECO:0000256" key="2">
    <source>
        <dbReference type="ARBA" id="ARBA00022516"/>
    </source>
</evidence>
<dbReference type="PANTHER" id="PTHR20863">
    <property type="entry name" value="ACYL CARRIER PROTEIN"/>
    <property type="match status" value="1"/>
</dbReference>
<comment type="PTM">
    <text evidence="7">4'-phosphopantetheine is transferred from CoA to a specific serine of apo-ACP by AcpS. This modification is essential for activity because fatty acids are bound in thioester linkage to the sulfhydryl of the prosthetic group.</text>
</comment>
<dbReference type="AlphaFoldDB" id="A0A0T6LL09"/>
<dbReference type="OrthoDB" id="9804551at2"/>
<keyword evidence="6 7" id="KW-0275">Fatty acid biosynthesis</keyword>
<feature type="modified residue" description="O-(pantetheine 4'-phosphoryl)serine" evidence="7">
    <location>
        <position position="43"/>
    </location>
</feature>
<evidence type="ECO:0000259" key="9">
    <source>
        <dbReference type="PROSITE" id="PS50883"/>
    </source>
</evidence>
<feature type="domain" description="Carrier" evidence="8">
    <location>
        <begin position="8"/>
        <end position="83"/>
    </location>
</feature>
<dbReference type="NCBIfam" id="NF002147">
    <property type="entry name" value="PRK00982.1-1"/>
    <property type="match status" value="1"/>
</dbReference>
<dbReference type="eggNOG" id="COG0236">
    <property type="taxonomic scope" value="Bacteria"/>
</dbReference>
<gene>
    <name evidence="7" type="primary">acpP</name>
    <name evidence="10" type="ORF">AQ490_11570</name>
</gene>
<dbReference type="GO" id="GO:0000036">
    <property type="term" value="F:acyl carrier activity"/>
    <property type="evidence" value="ECO:0007669"/>
    <property type="project" value="UniProtKB-UniRule"/>
</dbReference>
<accession>A0A0T6LL09</accession>
<dbReference type="PROSITE" id="PS50075">
    <property type="entry name" value="CARRIER"/>
    <property type="match status" value="1"/>
</dbReference>
<dbReference type="NCBIfam" id="NF002148">
    <property type="entry name" value="PRK00982.1-2"/>
    <property type="match status" value="1"/>
</dbReference>
<dbReference type="EMBL" id="LLZU01000039">
    <property type="protein sequence ID" value="KRV46524.1"/>
    <property type="molecule type" value="Genomic_DNA"/>
</dbReference>
<dbReference type="InterPro" id="IPR036736">
    <property type="entry name" value="ACP-like_sf"/>
</dbReference>
<comment type="similarity">
    <text evidence="7">Belongs to the acyl carrier protein (ACP) family.</text>
</comment>
<evidence type="ECO:0000256" key="4">
    <source>
        <dbReference type="ARBA" id="ARBA00022832"/>
    </source>
</evidence>
<evidence type="ECO:0000313" key="11">
    <source>
        <dbReference type="Proteomes" id="UP000050867"/>
    </source>
</evidence>
<dbReference type="UniPathway" id="UPA00094"/>
<keyword evidence="5 7" id="KW-0443">Lipid metabolism</keyword>
<keyword evidence="3 7" id="KW-0597">Phosphoprotein</keyword>
<evidence type="ECO:0000256" key="1">
    <source>
        <dbReference type="ARBA" id="ARBA00022450"/>
    </source>
</evidence>
<dbReference type="STRING" id="76728.AQ490_11570"/>
<comment type="subcellular location">
    <subcellularLocation>
        <location evidence="7">Cytoplasm</location>
    </subcellularLocation>
</comment>
<dbReference type="InterPro" id="IPR001633">
    <property type="entry name" value="EAL_dom"/>
</dbReference>
<proteinExistence type="inferred from homology"/>
<dbReference type="HAMAP" id="MF_01217">
    <property type="entry name" value="Acyl_carrier"/>
    <property type="match status" value="1"/>
</dbReference>
<dbReference type="Proteomes" id="UP000050867">
    <property type="component" value="Unassembled WGS sequence"/>
</dbReference>
<protein>
    <recommendedName>
        <fullName evidence="7">Acyl carrier protein</fullName>
        <shortName evidence="7">ACP</shortName>
    </recommendedName>
</protein>
<evidence type="ECO:0000259" key="8">
    <source>
        <dbReference type="PROSITE" id="PS50075"/>
    </source>
</evidence>
<name>A0A0T6LL09_WENVI</name>
<comment type="caution">
    <text evidence="10">The sequence shown here is derived from an EMBL/GenBank/DDBJ whole genome shotgun (WGS) entry which is preliminary data.</text>
</comment>
<evidence type="ECO:0000256" key="6">
    <source>
        <dbReference type="ARBA" id="ARBA00023160"/>
    </source>
</evidence>
<reference evidence="10 11" key="1">
    <citation type="submission" date="2015-10" db="EMBL/GenBank/DDBJ databases">
        <title>Draft genome sequence of pyrrolomycin-producing Streptomyces vitaminophilus.</title>
        <authorList>
            <person name="Graham D.E."/>
            <person name="Mahan K.M."/>
            <person name="Klingeman D.M."/>
            <person name="Hettich R.L."/>
            <person name="Parry R.J."/>
        </authorList>
    </citation>
    <scope>NUCLEOTIDE SEQUENCE [LARGE SCALE GENOMIC DNA]</scope>
    <source>
        <strain evidence="10 11">ATCC 31673</strain>
    </source>
</reference>
<keyword evidence="1 7" id="KW-0596">Phosphopantetheine</keyword>
<dbReference type="GO" id="GO:0005829">
    <property type="term" value="C:cytosol"/>
    <property type="evidence" value="ECO:0007669"/>
    <property type="project" value="TreeGrafter"/>
</dbReference>
<evidence type="ECO:0000313" key="10">
    <source>
        <dbReference type="EMBL" id="KRV46524.1"/>
    </source>
</evidence>
<keyword evidence="4 7" id="KW-0276">Fatty acid metabolism</keyword>
<keyword evidence="2 7" id="KW-0444">Lipid biosynthesis</keyword>
<organism evidence="10 11">
    <name type="scientific">Wenjunlia vitaminophila</name>
    <name type="common">Streptomyces vitaminophilus</name>
    <dbReference type="NCBI Taxonomy" id="76728"/>
    <lineage>
        <taxon>Bacteria</taxon>
        <taxon>Bacillati</taxon>
        <taxon>Actinomycetota</taxon>
        <taxon>Actinomycetes</taxon>
        <taxon>Kitasatosporales</taxon>
        <taxon>Streptomycetaceae</taxon>
        <taxon>Wenjunlia</taxon>
    </lineage>
</organism>
<dbReference type="Pfam" id="PF00550">
    <property type="entry name" value="PP-binding"/>
    <property type="match status" value="1"/>
</dbReference>
<dbReference type="InterPro" id="IPR009081">
    <property type="entry name" value="PP-bd_ACP"/>
</dbReference>
<sequence length="88" mass="9466">MAAINDKDAILEGLAEIVNEIAGIPAEEVELDKSFTDDLDVDSLSMVEVVVAAEERFEVKIPDDDVKGLRTVGDAADYILNAQLSTQS</sequence>
<evidence type="ECO:0000256" key="5">
    <source>
        <dbReference type="ARBA" id="ARBA00023098"/>
    </source>
</evidence>
<dbReference type="NCBIfam" id="NF002150">
    <property type="entry name" value="PRK00982.1-4"/>
    <property type="match status" value="1"/>
</dbReference>